<dbReference type="GO" id="GO:0005886">
    <property type="term" value="C:plasma membrane"/>
    <property type="evidence" value="ECO:0007669"/>
    <property type="project" value="UniProtKB-SubCell"/>
</dbReference>
<keyword evidence="4" id="KW-0597">Phosphoprotein</keyword>
<dbReference type="GO" id="GO:0008553">
    <property type="term" value="F:P-type proton-exporting transporter activity"/>
    <property type="evidence" value="ECO:0007669"/>
    <property type="project" value="UniProtKB-UniRule"/>
</dbReference>
<keyword evidence="5 16" id="KW-0812">Transmembrane</keyword>
<dbReference type="SMART" id="SM00831">
    <property type="entry name" value="Cation_ATPase_N"/>
    <property type="match status" value="1"/>
</dbReference>
<name>A0A445KXA7_GLYSO</name>
<keyword evidence="14 16" id="KW-0472">Membrane</keyword>
<dbReference type="Pfam" id="PF00122">
    <property type="entry name" value="E1-E2_ATPase"/>
    <property type="match status" value="1"/>
</dbReference>
<evidence type="ECO:0000256" key="2">
    <source>
        <dbReference type="ARBA" id="ARBA00008804"/>
    </source>
</evidence>
<dbReference type="GO" id="GO:0120029">
    <property type="term" value="P:proton export across plasma membrane"/>
    <property type="evidence" value="ECO:0007669"/>
    <property type="project" value="UniProtKB-UniRule"/>
</dbReference>
<dbReference type="SUPFAM" id="SSF81653">
    <property type="entry name" value="Calcium ATPase, transduction domain A"/>
    <property type="match status" value="1"/>
</dbReference>
<evidence type="ECO:0000256" key="8">
    <source>
        <dbReference type="ARBA" id="ARBA00022781"/>
    </source>
</evidence>
<dbReference type="FunFam" id="1.20.1110.10:FF:000045">
    <property type="entry name" value="ATPase 4 plasma membrane-type"/>
    <property type="match status" value="1"/>
</dbReference>
<feature type="transmembrane region" description="Helical" evidence="16">
    <location>
        <begin position="279"/>
        <end position="301"/>
    </location>
</feature>
<dbReference type="InterPro" id="IPR059000">
    <property type="entry name" value="ATPase_P-type_domA"/>
</dbReference>
<comment type="subcellular location">
    <subcellularLocation>
        <location evidence="16">Cell membrane</location>
        <topology evidence="16">Multi-pass membrane protein</topology>
    </subcellularLocation>
    <subcellularLocation>
        <location evidence="1">Membrane</location>
        <topology evidence="1">Multi-pass membrane protein</topology>
    </subcellularLocation>
</comment>
<dbReference type="CDD" id="cd02076">
    <property type="entry name" value="P-type_ATPase_H"/>
    <property type="match status" value="1"/>
</dbReference>
<dbReference type="PANTHER" id="PTHR42861">
    <property type="entry name" value="CALCIUM-TRANSPORTING ATPASE"/>
    <property type="match status" value="1"/>
</dbReference>
<keyword evidence="7 16" id="KW-0547">Nucleotide-binding</keyword>
<dbReference type="Gene3D" id="3.40.1110.10">
    <property type="entry name" value="Calcium-transporting ATPase, cytoplasmic domain N"/>
    <property type="match status" value="1"/>
</dbReference>
<feature type="transmembrane region" description="Helical" evidence="16">
    <location>
        <begin position="753"/>
        <end position="774"/>
    </location>
</feature>
<evidence type="ECO:0000256" key="16">
    <source>
        <dbReference type="RuleBase" id="RU362083"/>
    </source>
</evidence>
<proteinExistence type="inferred from homology"/>
<dbReference type="InterPro" id="IPR023214">
    <property type="entry name" value="HAD_sf"/>
</dbReference>
<keyword evidence="11 16" id="KW-1278">Translocase</keyword>
<keyword evidence="10 16" id="KW-0460">Magnesium</keyword>
<keyword evidence="12 16" id="KW-1133">Transmembrane helix</keyword>
<dbReference type="GO" id="GO:0046872">
    <property type="term" value="F:metal ion binding"/>
    <property type="evidence" value="ECO:0007669"/>
    <property type="project" value="UniProtKB-KW"/>
</dbReference>
<dbReference type="SMR" id="A0A445KXA7"/>
<keyword evidence="3 16" id="KW-0813">Transport</keyword>
<dbReference type="SUPFAM" id="SSF56784">
    <property type="entry name" value="HAD-like"/>
    <property type="match status" value="1"/>
</dbReference>
<dbReference type="Proteomes" id="UP000289340">
    <property type="component" value="Chromosome 4"/>
</dbReference>
<dbReference type="Gene3D" id="1.20.1110.10">
    <property type="entry name" value="Calcium-transporting ATPase, transmembrane domain"/>
    <property type="match status" value="1"/>
</dbReference>
<dbReference type="Gene3D" id="6.10.140.890">
    <property type="match status" value="1"/>
</dbReference>
<dbReference type="Gene3D" id="2.70.150.10">
    <property type="entry name" value="Calcium-transporting ATPase, cytoplasmic transduction domain A"/>
    <property type="match status" value="1"/>
</dbReference>
<dbReference type="Gramene" id="XM_028372325.1">
    <property type="protein sequence ID" value="XP_028228126.1"/>
    <property type="gene ID" value="LOC114409039"/>
</dbReference>
<dbReference type="SFLD" id="SFLDS00003">
    <property type="entry name" value="Haloacid_Dehalogenase"/>
    <property type="match status" value="1"/>
</dbReference>
<feature type="transmembrane region" description="Helical" evidence="16">
    <location>
        <begin position="98"/>
        <end position="114"/>
    </location>
</feature>
<sequence length="951" mass="104498">MGGISLEEIKNENVDLEKIPVEEVFESLKCSTAGLTSDEGANRLQVFGPNKLEEKKESKLLKFLGFMWNPLSWVMEAAAIMAIALANGGGRPPDWQDFVGIIALLFINSTISFIEENNAGNAAAALMAGLAPKTKVLRDGRWTEQDAAILVPGDIISIKLGDIIPADARLLEGDALSVDQSALTGESLPVTKNPSEEVFSGSTVKKGEIEAVVIATGVHTFFGKAAHLVDSTNQVGHFQKVLTAIGNFCICSIAVGIIIELIVMYPIQHRKYRDGIDNLLVLLIGGIPIAMPTVLSVTMAIGSHRLSQQGAITKRMTAIEEMAGMDVLCSDKTGTLTLNKLSVDKNLIEVFAKGVEKDYVILLAARASRTENQDAIDAAIVGMLADPKEARAGIREVHFLPFNPVDKRTALTYIDSDGNWHRSSKGAPEQILNLCNCKEDVRKRVHGTIDKFAERGLRSLGVARQEVPEKNKDSPGAPWQFVGLLPLFDPPRHDSAETITRALNLGVNVKMITGDQLAIAKETGRRLGMGTNMYPSSSLLGQSKDAAVSAVPVDELIEKADGFAGVFPEHKYEIVKRLQERKHICGMTGDGVNDAPALKKADIGIAVADATDAARSASDIVLTEPGLSVIISAVLTSRAIFQRMKNYTIYAVSITIRIVFGFMFIALIWKFDFAPFMVLIIAILNDGTIMTISKDRVKPSPMPDSWKLREIFATGIVLGSYMALMTVVFFWIMKDTDFFSDKFGVRSIRNSPGEMMAALYLQVSIISQALIFVTRSRSWSYVERPGLLLLSAFMIAQLVATFLAVYANWGFARIQGMGWGWAGVIWLYSLVTYIPLDILKFAIRYVLSGKAWDNLLENKTAFTTKKDYGKEEREAQWATAQRTLHGLQPPETTNLFNDKNSYRELSEIAEQAKRRAEVARLRELHTLKGHVESVVKLKGLDIDTIQQHYTV</sequence>
<dbReference type="Pfam" id="PF00702">
    <property type="entry name" value="Hydrolase"/>
    <property type="match status" value="1"/>
</dbReference>
<dbReference type="NCBIfam" id="TIGR01647">
    <property type="entry name" value="ATPase-IIIA_H"/>
    <property type="match status" value="1"/>
</dbReference>
<evidence type="ECO:0000256" key="13">
    <source>
        <dbReference type="ARBA" id="ARBA00023065"/>
    </source>
</evidence>
<dbReference type="FunFam" id="3.40.1110.10:FF:000004">
    <property type="entry name" value="Plasma membrane ATPase"/>
    <property type="match status" value="1"/>
</dbReference>
<evidence type="ECO:0000256" key="4">
    <source>
        <dbReference type="ARBA" id="ARBA00022553"/>
    </source>
</evidence>
<dbReference type="GO" id="GO:0016887">
    <property type="term" value="F:ATP hydrolysis activity"/>
    <property type="evidence" value="ECO:0007669"/>
    <property type="project" value="InterPro"/>
</dbReference>
<dbReference type="InterPro" id="IPR006534">
    <property type="entry name" value="P-type_ATPase_IIIA"/>
</dbReference>
<dbReference type="InterPro" id="IPR008250">
    <property type="entry name" value="ATPase_P-typ_transduc_dom_A_sf"/>
</dbReference>
<dbReference type="EC" id="7.1.2.1" evidence="16"/>
<dbReference type="InterPro" id="IPR018303">
    <property type="entry name" value="ATPase_P-typ_P_site"/>
</dbReference>
<dbReference type="InterPro" id="IPR023298">
    <property type="entry name" value="ATPase_P-typ_TM_dom_sf"/>
</dbReference>
<feature type="transmembrane region" description="Helical" evidence="16">
    <location>
        <begin position="673"/>
        <end position="692"/>
    </location>
</feature>
<dbReference type="Pfam" id="PF00690">
    <property type="entry name" value="Cation_ATPase_N"/>
    <property type="match status" value="1"/>
</dbReference>
<evidence type="ECO:0000259" key="17">
    <source>
        <dbReference type="SMART" id="SM00831"/>
    </source>
</evidence>
<dbReference type="InterPro" id="IPR023299">
    <property type="entry name" value="ATPase_P-typ_cyto_dom_N"/>
</dbReference>
<protein>
    <recommendedName>
        <fullName evidence="16">Plasma membrane ATPase</fullName>
        <ecNumber evidence="16">7.1.2.1</ecNumber>
    </recommendedName>
</protein>
<evidence type="ECO:0000313" key="18">
    <source>
        <dbReference type="EMBL" id="RZC15519.1"/>
    </source>
</evidence>
<evidence type="ECO:0000256" key="15">
    <source>
        <dbReference type="ARBA" id="ARBA00048122"/>
    </source>
</evidence>
<dbReference type="SUPFAM" id="SSF81665">
    <property type="entry name" value="Calcium ATPase, transmembrane domain M"/>
    <property type="match status" value="1"/>
</dbReference>
<feature type="transmembrane region" description="Helical" evidence="16">
    <location>
        <begin position="63"/>
        <end position="86"/>
    </location>
</feature>
<evidence type="ECO:0000256" key="3">
    <source>
        <dbReference type="ARBA" id="ARBA00022448"/>
    </source>
</evidence>
<dbReference type="InterPro" id="IPR001757">
    <property type="entry name" value="P_typ_ATPase"/>
</dbReference>
<reference evidence="18 19" key="1">
    <citation type="submission" date="2018-09" db="EMBL/GenBank/DDBJ databases">
        <title>A high-quality reference genome of wild soybean provides a powerful tool to mine soybean genomes.</title>
        <authorList>
            <person name="Xie M."/>
            <person name="Chung C.Y.L."/>
            <person name="Li M.-W."/>
            <person name="Wong F.-L."/>
            <person name="Chan T.-F."/>
            <person name="Lam H.-M."/>
        </authorList>
    </citation>
    <scope>NUCLEOTIDE SEQUENCE [LARGE SCALE GENOMIC DNA]</scope>
    <source>
        <strain evidence="19">cv. W05</strain>
        <tissue evidence="18">Hypocotyl of etiolated seedlings</tissue>
    </source>
</reference>
<dbReference type="PRINTS" id="PR00120">
    <property type="entry name" value="HATPASE"/>
</dbReference>
<comment type="catalytic activity">
    <reaction evidence="15 16">
        <text>ATP + H2O + H(+)(in) = ADP + phosphate + 2 H(+)(out)</text>
        <dbReference type="Rhea" id="RHEA:20852"/>
        <dbReference type="ChEBI" id="CHEBI:15377"/>
        <dbReference type="ChEBI" id="CHEBI:15378"/>
        <dbReference type="ChEBI" id="CHEBI:30616"/>
        <dbReference type="ChEBI" id="CHEBI:43474"/>
        <dbReference type="ChEBI" id="CHEBI:456216"/>
        <dbReference type="EC" id="7.1.2.1"/>
    </reaction>
</comment>
<keyword evidence="9 16" id="KW-0067">ATP-binding</keyword>
<evidence type="ECO:0000256" key="14">
    <source>
        <dbReference type="ARBA" id="ARBA00023136"/>
    </source>
</evidence>
<feature type="transmembrane region" description="Helical" evidence="16">
    <location>
        <begin position="241"/>
        <end position="267"/>
    </location>
</feature>
<evidence type="ECO:0000256" key="1">
    <source>
        <dbReference type="ARBA" id="ARBA00004141"/>
    </source>
</evidence>
<feature type="transmembrane region" description="Helical" evidence="16">
    <location>
        <begin position="712"/>
        <end position="733"/>
    </location>
</feature>
<dbReference type="FunFam" id="2.70.150.10:FF:000004">
    <property type="entry name" value="Plasma membrane ATPase"/>
    <property type="match status" value="1"/>
</dbReference>
<dbReference type="InterPro" id="IPR004014">
    <property type="entry name" value="ATPase_P-typ_cation-transptr_N"/>
</dbReference>
<dbReference type="SFLD" id="SFLDG00002">
    <property type="entry name" value="C1.7:_P-type_atpase_like"/>
    <property type="match status" value="1"/>
</dbReference>
<dbReference type="Gene3D" id="3.40.50.1000">
    <property type="entry name" value="HAD superfamily/HAD-like"/>
    <property type="match status" value="1"/>
</dbReference>
<feature type="domain" description="Cation-transporting P-type ATPase N-terminal" evidence="17">
    <location>
        <begin position="15"/>
        <end position="87"/>
    </location>
</feature>
<evidence type="ECO:0000256" key="10">
    <source>
        <dbReference type="ARBA" id="ARBA00022842"/>
    </source>
</evidence>
<keyword evidence="6" id="KW-0479">Metal-binding</keyword>
<dbReference type="InterPro" id="IPR036412">
    <property type="entry name" value="HAD-like_sf"/>
</dbReference>
<comment type="caution">
    <text evidence="18">The sequence shown here is derived from an EMBL/GenBank/DDBJ whole genome shotgun (WGS) entry which is preliminary data.</text>
</comment>
<dbReference type="SFLD" id="SFLDF00027">
    <property type="entry name" value="p-type_atpase"/>
    <property type="match status" value="1"/>
</dbReference>
<organism evidence="18 19">
    <name type="scientific">Glycine soja</name>
    <name type="common">Wild soybean</name>
    <dbReference type="NCBI Taxonomy" id="3848"/>
    <lineage>
        <taxon>Eukaryota</taxon>
        <taxon>Viridiplantae</taxon>
        <taxon>Streptophyta</taxon>
        <taxon>Embryophyta</taxon>
        <taxon>Tracheophyta</taxon>
        <taxon>Spermatophyta</taxon>
        <taxon>Magnoliopsida</taxon>
        <taxon>eudicotyledons</taxon>
        <taxon>Gunneridae</taxon>
        <taxon>Pentapetalae</taxon>
        <taxon>rosids</taxon>
        <taxon>fabids</taxon>
        <taxon>Fabales</taxon>
        <taxon>Fabaceae</taxon>
        <taxon>Papilionoideae</taxon>
        <taxon>50 kb inversion clade</taxon>
        <taxon>NPAAA clade</taxon>
        <taxon>indigoferoid/millettioid clade</taxon>
        <taxon>Phaseoleae</taxon>
        <taxon>Glycine</taxon>
        <taxon>Glycine subgen. Soja</taxon>
    </lineage>
</organism>
<feature type="transmembrane region" description="Helical" evidence="16">
    <location>
        <begin position="819"/>
        <end position="836"/>
    </location>
</feature>
<dbReference type="EMBL" id="QZWG01000004">
    <property type="protein sequence ID" value="RZC15519.1"/>
    <property type="molecule type" value="Genomic_DNA"/>
</dbReference>
<dbReference type="GO" id="GO:0005524">
    <property type="term" value="F:ATP binding"/>
    <property type="evidence" value="ECO:0007669"/>
    <property type="project" value="UniProtKB-UniRule"/>
</dbReference>
<evidence type="ECO:0000256" key="5">
    <source>
        <dbReference type="ARBA" id="ARBA00022692"/>
    </source>
</evidence>
<dbReference type="PRINTS" id="PR00119">
    <property type="entry name" value="CATATPASE"/>
</dbReference>
<keyword evidence="19" id="KW-1185">Reference proteome</keyword>
<keyword evidence="8 16" id="KW-0375">Hydrogen ion transport</keyword>
<dbReference type="InterPro" id="IPR044492">
    <property type="entry name" value="P_typ_ATPase_HD_dom"/>
</dbReference>
<accession>A0A445KXA7</accession>
<evidence type="ECO:0000256" key="9">
    <source>
        <dbReference type="ARBA" id="ARBA00022840"/>
    </source>
</evidence>
<keyword evidence="13 16" id="KW-0406">Ion transport</keyword>
<dbReference type="FunFam" id="3.40.50.1000:FF:000211">
    <property type="entry name" value="Plasma membrane ATPase"/>
    <property type="match status" value="1"/>
</dbReference>
<evidence type="ECO:0000256" key="7">
    <source>
        <dbReference type="ARBA" id="ARBA00022741"/>
    </source>
</evidence>
<evidence type="ECO:0000256" key="6">
    <source>
        <dbReference type="ARBA" id="ARBA00022723"/>
    </source>
</evidence>
<comment type="similarity">
    <text evidence="2 16">Belongs to the cation transport ATPase (P-type) (TC 3.A.3) family. Type IIIA subfamily.</text>
</comment>
<evidence type="ECO:0000256" key="12">
    <source>
        <dbReference type="ARBA" id="ARBA00022989"/>
    </source>
</evidence>
<evidence type="ECO:0000313" key="19">
    <source>
        <dbReference type="Proteomes" id="UP000289340"/>
    </source>
</evidence>
<gene>
    <name evidence="18" type="ORF">D0Y65_009059</name>
</gene>
<dbReference type="NCBIfam" id="TIGR01494">
    <property type="entry name" value="ATPase_P-type"/>
    <property type="match status" value="2"/>
</dbReference>
<feature type="transmembrane region" description="Helical" evidence="16">
    <location>
        <begin position="647"/>
        <end position="667"/>
    </location>
</feature>
<dbReference type="PROSITE" id="PS00154">
    <property type="entry name" value="ATPASE_E1_E2"/>
    <property type="match status" value="1"/>
</dbReference>
<evidence type="ECO:0000256" key="11">
    <source>
        <dbReference type="ARBA" id="ARBA00022967"/>
    </source>
</evidence>
<dbReference type="AlphaFoldDB" id="A0A445KXA7"/>
<feature type="transmembrane region" description="Helical" evidence="16">
    <location>
        <begin position="786"/>
        <end position="807"/>
    </location>
</feature>